<keyword evidence="1" id="KW-0472">Membrane</keyword>
<organism evidence="2 3">
    <name type="scientific">Panicum virgatum</name>
    <name type="common">Blackwell switchgrass</name>
    <dbReference type="NCBI Taxonomy" id="38727"/>
    <lineage>
        <taxon>Eukaryota</taxon>
        <taxon>Viridiplantae</taxon>
        <taxon>Streptophyta</taxon>
        <taxon>Embryophyta</taxon>
        <taxon>Tracheophyta</taxon>
        <taxon>Spermatophyta</taxon>
        <taxon>Magnoliopsida</taxon>
        <taxon>Liliopsida</taxon>
        <taxon>Poales</taxon>
        <taxon>Poaceae</taxon>
        <taxon>PACMAD clade</taxon>
        <taxon>Panicoideae</taxon>
        <taxon>Panicodae</taxon>
        <taxon>Paniceae</taxon>
        <taxon>Panicinae</taxon>
        <taxon>Panicum</taxon>
        <taxon>Panicum sect. Hiantes</taxon>
    </lineage>
</organism>
<evidence type="ECO:0000313" key="3">
    <source>
        <dbReference type="Proteomes" id="UP000823388"/>
    </source>
</evidence>
<proteinExistence type="predicted"/>
<keyword evidence="3" id="KW-1185">Reference proteome</keyword>
<dbReference type="Proteomes" id="UP000823388">
    <property type="component" value="Chromosome 5N"/>
</dbReference>
<keyword evidence="1" id="KW-0812">Transmembrane</keyword>
<evidence type="ECO:0000256" key="1">
    <source>
        <dbReference type="SAM" id="Phobius"/>
    </source>
</evidence>
<dbReference type="AlphaFoldDB" id="A0A8T0RZZ8"/>
<reference evidence="2 3" key="1">
    <citation type="submission" date="2020-05" db="EMBL/GenBank/DDBJ databases">
        <title>WGS assembly of Panicum virgatum.</title>
        <authorList>
            <person name="Lovell J.T."/>
            <person name="Jenkins J."/>
            <person name="Shu S."/>
            <person name="Juenger T.E."/>
            <person name="Schmutz J."/>
        </authorList>
    </citation>
    <scope>NUCLEOTIDE SEQUENCE [LARGE SCALE GENOMIC DNA]</scope>
    <source>
        <strain evidence="3">cv. AP13</strain>
    </source>
</reference>
<sequence length="107" mass="11511">MGNDAVITLLLVGVVLLVVLLCLVLSCRRRRRGDIECGGVEPGQPCRGARRPGDAWWHAWSAPRTGGDGDDGHTCCSSTDSDQSLSTAQQVYAPTSMYLQSRLHSVV</sequence>
<feature type="transmembrane region" description="Helical" evidence="1">
    <location>
        <begin position="6"/>
        <end position="25"/>
    </location>
</feature>
<dbReference type="EMBL" id="CM029046">
    <property type="protein sequence ID" value="KAG2590605.1"/>
    <property type="molecule type" value="Genomic_DNA"/>
</dbReference>
<evidence type="ECO:0000313" key="2">
    <source>
        <dbReference type="EMBL" id="KAG2590605.1"/>
    </source>
</evidence>
<gene>
    <name evidence="2" type="ORF">PVAP13_5NG418740</name>
</gene>
<keyword evidence="1" id="KW-1133">Transmembrane helix</keyword>
<name>A0A8T0RZZ8_PANVG</name>
<comment type="caution">
    <text evidence="2">The sequence shown here is derived from an EMBL/GenBank/DDBJ whole genome shotgun (WGS) entry which is preliminary data.</text>
</comment>
<protein>
    <submittedName>
        <fullName evidence="2">Uncharacterized protein</fullName>
    </submittedName>
</protein>
<accession>A0A8T0RZZ8</accession>